<evidence type="ECO:0000313" key="2">
    <source>
        <dbReference type="EMBL" id="REI42100.1"/>
    </source>
</evidence>
<evidence type="ECO:0000256" key="1">
    <source>
        <dbReference type="SAM" id="MobiDB-lite"/>
    </source>
</evidence>
<evidence type="ECO:0000313" key="3">
    <source>
        <dbReference type="Proteomes" id="UP000263486"/>
    </source>
</evidence>
<gene>
    <name evidence="2" type="ORF">DYH56_05105</name>
</gene>
<proteinExistence type="predicted"/>
<name>A0ABX9KIS7_9FUSO</name>
<accession>A0ABX9KIS7</accession>
<dbReference type="Proteomes" id="UP000263486">
    <property type="component" value="Unassembled WGS sequence"/>
</dbReference>
<organism evidence="2 3">
    <name type="scientific">Psychrilyobacter piezotolerans</name>
    <dbReference type="NCBI Taxonomy" id="2293438"/>
    <lineage>
        <taxon>Bacteria</taxon>
        <taxon>Fusobacteriati</taxon>
        <taxon>Fusobacteriota</taxon>
        <taxon>Fusobacteriia</taxon>
        <taxon>Fusobacteriales</taxon>
        <taxon>Fusobacteriaceae</taxon>
        <taxon>Psychrilyobacter</taxon>
    </lineage>
</organism>
<sequence>MKMKKIFDIINDIDINDLIIPVTSQQGIQIVTISEEFRRTVKRILEIESFKKHEKILKDAFFNDNFVTYKYDSKIQKASSILNQIALSSRMYAENFGELYPKSDEHTISIKLPTPSSFDDLSKVYKSLDTAISQVIFHDEIVGSKIEIKNFDNGSFWTDISLGCMVAVHVVGSVVWASGFINNQKIKLKLHEQEVERIQLSNDHLKIVKDAHKKLIKQYIEMEAKAIQDKHFTSNDSEHLERIKNSIKEFSTLIEKGTEVHPALEVAKEIKTEYPDFKKLSFIQSKIPQIENKAKDQTEDQEETPSFTFV</sequence>
<feature type="region of interest" description="Disordered" evidence="1">
    <location>
        <begin position="291"/>
        <end position="310"/>
    </location>
</feature>
<keyword evidence="3" id="KW-1185">Reference proteome</keyword>
<dbReference type="RefSeq" id="WP_114641784.1">
    <property type="nucleotide sequence ID" value="NZ_JAACIO010000007.1"/>
</dbReference>
<comment type="caution">
    <text evidence="2">The sequence shown here is derived from an EMBL/GenBank/DDBJ whole genome shotgun (WGS) entry which is preliminary data.</text>
</comment>
<reference evidence="2 3" key="1">
    <citation type="submission" date="2018-08" db="EMBL/GenBank/DDBJ databases">
        <title>Draft genome sequence of Psychrilyobacter sp. strain SD5 isolated from Black Sea water.</title>
        <authorList>
            <person name="Yadav S."/>
            <person name="Villanueva L."/>
            <person name="Damste J.S.S."/>
        </authorList>
    </citation>
    <scope>NUCLEOTIDE SEQUENCE [LARGE SCALE GENOMIC DNA]</scope>
    <source>
        <strain evidence="2 3">SD5</strain>
    </source>
</reference>
<dbReference type="EMBL" id="QUAJ01000006">
    <property type="protein sequence ID" value="REI42100.1"/>
    <property type="molecule type" value="Genomic_DNA"/>
</dbReference>
<protein>
    <submittedName>
        <fullName evidence="2">Uncharacterized protein</fullName>
    </submittedName>
</protein>